<sequence length="86" mass="9685">MTAPGAGQRILDGEIFIEETPWPAHVCRVLIVFSLWDVYEFARGRRGYRRLANQTAALQALAFERGVCPASACICHELFGQSWLVF</sequence>
<protein>
    <submittedName>
        <fullName evidence="1">Uncharacterized protein</fullName>
    </submittedName>
</protein>
<proteinExistence type="predicted"/>
<comment type="caution">
    <text evidence="1">The sequence shown here is derived from an EMBL/GenBank/DDBJ whole genome shotgun (WGS) entry which is preliminary data.</text>
</comment>
<organism evidence="1 2">
    <name type="scientific">Mycobacterium intracellulare</name>
    <dbReference type="NCBI Taxonomy" id="1767"/>
    <lineage>
        <taxon>Bacteria</taxon>
        <taxon>Bacillati</taxon>
        <taxon>Actinomycetota</taxon>
        <taxon>Actinomycetes</taxon>
        <taxon>Mycobacteriales</taxon>
        <taxon>Mycobacteriaceae</taxon>
        <taxon>Mycobacterium</taxon>
        <taxon>Mycobacterium avium complex (MAC)</taxon>
    </lineage>
</organism>
<dbReference type="RefSeq" id="WP_225325479.1">
    <property type="nucleotide sequence ID" value="NZ_JAEKMV010000040.1"/>
</dbReference>
<accession>A0AAE4RK78</accession>
<name>A0AAE4RK78_MYCIT</name>
<dbReference type="EMBL" id="JAWLLD010000024">
    <property type="protein sequence ID" value="MDV7014481.1"/>
    <property type="molecule type" value="Genomic_DNA"/>
</dbReference>
<evidence type="ECO:0000313" key="2">
    <source>
        <dbReference type="Proteomes" id="UP001187143"/>
    </source>
</evidence>
<reference evidence="1" key="1">
    <citation type="submission" date="2023-10" db="EMBL/GenBank/DDBJ databases">
        <title>Characterization and genome sequence of Mycobacterium intracellulare ABSURDO, a novel pathogenic isolate with three colony morphotypes that vary in growth and acid-fastness.</title>
        <authorList>
            <person name="Jude B.A."/>
            <person name="Robinson R.T."/>
        </authorList>
    </citation>
    <scope>NUCLEOTIDE SEQUENCE</scope>
    <source>
        <strain evidence="1">ABSURDO Component B</strain>
    </source>
</reference>
<dbReference type="AlphaFoldDB" id="A0AAE4RK78"/>
<dbReference type="Proteomes" id="UP001187143">
    <property type="component" value="Unassembled WGS sequence"/>
</dbReference>
<gene>
    <name evidence="1" type="ORF">R4F53_19535</name>
</gene>
<evidence type="ECO:0000313" key="1">
    <source>
        <dbReference type="EMBL" id="MDV7014481.1"/>
    </source>
</evidence>